<dbReference type="AlphaFoldDB" id="A0ABD3XE06"/>
<accession>A0ABD3XE06</accession>
<name>A0ABD3XE06_SINWO</name>
<protein>
    <submittedName>
        <fullName evidence="3">Uncharacterized protein</fullName>
    </submittedName>
</protein>
<evidence type="ECO:0000256" key="1">
    <source>
        <dbReference type="SAM" id="SignalP"/>
    </source>
</evidence>
<comment type="caution">
    <text evidence="3">The sequence shown here is derived from an EMBL/GenBank/DDBJ whole genome shotgun (WGS) entry which is preliminary data.</text>
</comment>
<keyword evidence="1" id="KW-0732">Signal</keyword>
<organism evidence="3 4">
    <name type="scientific">Sinanodonta woodiana</name>
    <name type="common">Chinese pond mussel</name>
    <name type="synonym">Anodonta woodiana</name>
    <dbReference type="NCBI Taxonomy" id="1069815"/>
    <lineage>
        <taxon>Eukaryota</taxon>
        <taxon>Metazoa</taxon>
        <taxon>Spiralia</taxon>
        <taxon>Lophotrochozoa</taxon>
        <taxon>Mollusca</taxon>
        <taxon>Bivalvia</taxon>
        <taxon>Autobranchia</taxon>
        <taxon>Heteroconchia</taxon>
        <taxon>Palaeoheterodonta</taxon>
        <taxon>Unionida</taxon>
        <taxon>Unionoidea</taxon>
        <taxon>Unionidae</taxon>
        <taxon>Unioninae</taxon>
        <taxon>Sinanodonta</taxon>
    </lineage>
</organism>
<feature type="signal peptide" evidence="1">
    <location>
        <begin position="1"/>
        <end position="16"/>
    </location>
</feature>
<dbReference type="InterPro" id="IPR001299">
    <property type="entry name" value="Ependymin"/>
</dbReference>
<dbReference type="PANTHER" id="PTHR10697">
    <property type="entry name" value="MAMMALIAN EPENDYMIN-RELATED PROTEIN 1"/>
    <property type="match status" value="1"/>
</dbReference>
<sequence>MLHILLAPLLVTMVMGEGCCPPDAWEGVAFMVASVQNKATHLTKGVLMSHTNFTLGMIVIEGEVHVDGLSKKVIEIKDYNKKIKYDINDGRCIKKTLQSKIPRCLPENTTLVENTYIGTGTEKVAVKMYRSDVGGLETNFTVTANECIPIVVIVSSIIPNSEVMRVYEYSGITVGVKDPSVFDIPAICQKAVTMDCDADPFLHDSDTNIPI</sequence>
<dbReference type="Pfam" id="PF00811">
    <property type="entry name" value="Ependymin"/>
    <property type="match status" value="1"/>
</dbReference>
<evidence type="ECO:0000313" key="2">
    <source>
        <dbReference type="EMBL" id="KAL3883194.1"/>
    </source>
</evidence>
<dbReference type="Proteomes" id="UP001634394">
    <property type="component" value="Unassembled WGS sequence"/>
</dbReference>
<proteinExistence type="predicted"/>
<keyword evidence="4" id="KW-1185">Reference proteome</keyword>
<dbReference type="EMBL" id="JBJQND010000003">
    <property type="protein sequence ID" value="KAL3883194.1"/>
    <property type="molecule type" value="Genomic_DNA"/>
</dbReference>
<reference evidence="3 4" key="1">
    <citation type="submission" date="2024-11" db="EMBL/GenBank/DDBJ databases">
        <title>Chromosome-level genome assembly of the freshwater bivalve Anodonta woodiana.</title>
        <authorList>
            <person name="Chen X."/>
        </authorList>
    </citation>
    <scope>NUCLEOTIDE SEQUENCE [LARGE SCALE GENOMIC DNA]</scope>
    <source>
        <strain evidence="3">MN2024</strain>
        <tissue evidence="3">Gills</tissue>
    </source>
</reference>
<evidence type="ECO:0000313" key="4">
    <source>
        <dbReference type="Proteomes" id="UP001634394"/>
    </source>
</evidence>
<dbReference type="EMBL" id="JBJQND010000003">
    <property type="protein sequence ID" value="KAL3883222.1"/>
    <property type="molecule type" value="Genomic_DNA"/>
</dbReference>
<evidence type="ECO:0000313" key="3">
    <source>
        <dbReference type="EMBL" id="KAL3883222.1"/>
    </source>
</evidence>
<dbReference type="PANTHER" id="PTHR10697:SF13">
    <property type="entry name" value="RICIN B LECTIN DOMAIN-CONTAINING PROTEIN"/>
    <property type="match status" value="1"/>
</dbReference>
<gene>
    <name evidence="2" type="ORF">ACJMK2_029484</name>
    <name evidence="3" type="ORF">ACJMK2_029510</name>
</gene>
<feature type="chain" id="PRO_5044725259" evidence="1">
    <location>
        <begin position="17"/>
        <end position="211"/>
    </location>
</feature>